<gene>
    <name evidence="13" type="ORF">TRIP_D440411</name>
</gene>
<dbReference type="InterPro" id="IPR044846">
    <property type="entry name" value="GH10"/>
</dbReference>
<dbReference type="InterPro" id="IPR017853">
    <property type="entry name" value="GH"/>
</dbReference>
<dbReference type="SMART" id="SM00633">
    <property type="entry name" value="Glyco_10"/>
    <property type="match status" value="1"/>
</dbReference>
<evidence type="ECO:0000256" key="9">
    <source>
        <dbReference type="ARBA" id="ARBA00023295"/>
    </source>
</evidence>
<evidence type="ECO:0000256" key="11">
    <source>
        <dbReference type="PROSITE-ProRule" id="PRU10061"/>
    </source>
</evidence>
<evidence type="ECO:0000256" key="1">
    <source>
        <dbReference type="ARBA" id="ARBA00000681"/>
    </source>
</evidence>
<dbReference type="Gene3D" id="2.60.120.260">
    <property type="entry name" value="Galactose-binding domain-like"/>
    <property type="match status" value="2"/>
</dbReference>
<organism evidence="13">
    <name type="scientific">uncultured Paludibacter sp</name>
    <dbReference type="NCBI Taxonomy" id="497635"/>
    <lineage>
        <taxon>Bacteria</taxon>
        <taxon>Pseudomonadati</taxon>
        <taxon>Bacteroidota</taxon>
        <taxon>Bacteroidia</taxon>
        <taxon>Bacteroidales</taxon>
        <taxon>Paludibacteraceae</taxon>
        <taxon>Paludibacter</taxon>
        <taxon>environmental samples</taxon>
    </lineage>
</organism>
<dbReference type="PANTHER" id="PTHR31490:SF88">
    <property type="entry name" value="BETA-XYLANASE"/>
    <property type="match status" value="1"/>
</dbReference>
<accession>A0A653AJZ1</accession>
<evidence type="ECO:0000313" key="13">
    <source>
        <dbReference type="EMBL" id="VBB48393.1"/>
    </source>
</evidence>
<dbReference type="EMBL" id="UPXZ01000039">
    <property type="protein sequence ID" value="VBB48393.1"/>
    <property type="molecule type" value="Genomic_DNA"/>
</dbReference>
<keyword evidence="4 13" id="KW-0858">Xylan degradation</keyword>
<dbReference type="InterPro" id="IPR031158">
    <property type="entry name" value="GH10_AS"/>
</dbReference>
<evidence type="ECO:0000259" key="12">
    <source>
        <dbReference type="PROSITE" id="PS51760"/>
    </source>
</evidence>
<dbReference type="SUPFAM" id="SSF51445">
    <property type="entry name" value="(Trans)glycosidases"/>
    <property type="match status" value="1"/>
</dbReference>
<protein>
    <recommendedName>
        <fullName evidence="3">endo-1,4-beta-xylanase</fullName>
        <ecNumber evidence="3">3.2.1.8</ecNumber>
    </recommendedName>
</protein>
<feature type="domain" description="GH10" evidence="12">
    <location>
        <begin position="458"/>
        <end position="744"/>
    </location>
</feature>
<dbReference type="Pfam" id="PF00331">
    <property type="entry name" value="Glyco_hydro_10"/>
    <property type="match status" value="2"/>
</dbReference>
<evidence type="ECO:0000256" key="6">
    <source>
        <dbReference type="ARBA" id="ARBA00022737"/>
    </source>
</evidence>
<evidence type="ECO:0000256" key="8">
    <source>
        <dbReference type="ARBA" id="ARBA00023277"/>
    </source>
</evidence>
<keyword evidence="10" id="KW-0624">Polysaccharide degradation</keyword>
<name>A0A653AJZ1_9BACT</name>
<dbReference type="AlphaFoldDB" id="A0A653AJZ1"/>
<dbReference type="Pfam" id="PF02018">
    <property type="entry name" value="CBM_4_9"/>
    <property type="match status" value="2"/>
</dbReference>
<keyword evidence="7 13" id="KW-0378">Hydrolase</keyword>
<evidence type="ECO:0000256" key="10">
    <source>
        <dbReference type="ARBA" id="ARBA00023326"/>
    </source>
</evidence>
<evidence type="ECO:0000256" key="3">
    <source>
        <dbReference type="ARBA" id="ARBA00012590"/>
    </source>
</evidence>
<dbReference type="InterPro" id="IPR008979">
    <property type="entry name" value="Galactose-bd-like_sf"/>
</dbReference>
<comment type="catalytic activity">
    <reaction evidence="1">
        <text>Endohydrolysis of (1-&gt;4)-beta-D-xylosidic linkages in xylans.</text>
        <dbReference type="EC" id="3.2.1.8"/>
    </reaction>
</comment>
<evidence type="ECO:0000256" key="4">
    <source>
        <dbReference type="ARBA" id="ARBA00022651"/>
    </source>
</evidence>
<dbReference type="InterPro" id="IPR003305">
    <property type="entry name" value="CenC_carb-bd"/>
</dbReference>
<dbReference type="PROSITE" id="PS51760">
    <property type="entry name" value="GH10_2"/>
    <property type="match status" value="1"/>
</dbReference>
<dbReference type="Gene3D" id="3.20.20.80">
    <property type="entry name" value="Glycosidases"/>
    <property type="match status" value="2"/>
</dbReference>
<dbReference type="GO" id="GO:0004553">
    <property type="term" value="F:hydrolase activity, hydrolyzing O-glycosyl compounds"/>
    <property type="evidence" value="ECO:0007669"/>
    <property type="project" value="InterPro"/>
</dbReference>
<keyword evidence="5" id="KW-0732">Signal</keyword>
<dbReference type="PROSITE" id="PS00591">
    <property type="entry name" value="GH10_1"/>
    <property type="match status" value="1"/>
</dbReference>
<evidence type="ECO:0000256" key="5">
    <source>
        <dbReference type="ARBA" id="ARBA00022729"/>
    </source>
</evidence>
<evidence type="ECO:0000256" key="2">
    <source>
        <dbReference type="ARBA" id="ARBA00007495"/>
    </source>
</evidence>
<keyword evidence="9 13" id="KW-0326">Glycosidase</keyword>
<dbReference type="EC" id="3.2.1.8" evidence="3"/>
<dbReference type="InterPro" id="IPR001000">
    <property type="entry name" value="GH10_dom"/>
</dbReference>
<evidence type="ECO:0000256" key="7">
    <source>
        <dbReference type="ARBA" id="ARBA00022801"/>
    </source>
</evidence>
<keyword evidence="8" id="KW-0119">Carbohydrate metabolism</keyword>
<proteinExistence type="inferred from homology"/>
<reference evidence="13" key="1">
    <citation type="submission" date="2018-07" db="EMBL/GenBank/DDBJ databases">
        <authorList>
            <consortium name="Genoscope - CEA"/>
            <person name="William W."/>
        </authorList>
    </citation>
    <scope>NUCLEOTIDE SEQUENCE</scope>
    <source>
        <strain evidence="13">IK1</strain>
    </source>
</reference>
<comment type="similarity">
    <text evidence="2">Belongs to the glycosyl hydrolase 10 (cellulase F) family.</text>
</comment>
<sequence length="760" mass="83619">MNLNIKKTILIFSVCCSMLVSLNSCYDDKMKWGRDPSYGEVTVAELPLALSEKISRYDFLLAYLDETTNPGFKLGVGIDPTLYMTDDTYKNIVDKNFNDITFGNEMKHRFIVGSDGQINTSNVDGYINALNSAGLSVYGHTLVWHKNQNASYLNGLIAPTIIPGPAGSNLLDLTGLQDGSFSGGWNKLNPGAGISVVDGEGLSSTAKAVKMVSSSSSSNEWDLQLESPSITVVSGHTYQISFYIKSDKTGSGRISFDSGVSNRWPWKDWYGTGNASASFATTSQWQQVKFTVDDFTGTTFKMYFDLGKLPDVTYYIDVDNIIVTDLDAAPVEVNYVENGDFEKGDLTGWSKLNVGAGTEVTNTEKFSGSYSVKMTSSSSSANAWDLQLESSQMSLDASKTYTFSFYVKSDVAGKGRVSFPGGINGNQYPWMNWTGSGASEAFTTSAGTWTLISVDLTNTSNVKLSFDMGYLPNVTYYIDDIKVVEKTAAQNSKSKKVKSKPYRAGPVIIEKTDEEKAQIIGDAMKSFITQMVNHFKGKVHAWEVVNEPMKEGGSLRDGNVTDASDDDFYWVKYLGKDYAVTAFKLVRELDPSVKLFINDYNLESSPAKLDGLIEYVGYIESKGAVVDGIGTQMHITLASTDTANVASMFKKLAATGKLIKITELDVRLGTNSPTADQLIAQGDMYRLVLDMYMKYIPAAQRYGVTVWCVSDNEKEHEYWLPDESPNLWNINYERKPAYKGFADGLAGKDVSLDFSGELIY</sequence>
<dbReference type="PANTHER" id="PTHR31490">
    <property type="entry name" value="GLYCOSYL HYDROLASE"/>
    <property type="match status" value="1"/>
</dbReference>
<dbReference type="SUPFAM" id="SSF49785">
    <property type="entry name" value="Galactose-binding domain-like"/>
    <property type="match status" value="2"/>
</dbReference>
<feature type="active site" description="Nucleophile" evidence="11">
    <location>
        <position position="663"/>
    </location>
</feature>
<dbReference type="GO" id="GO:0045493">
    <property type="term" value="P:xylan catabolic process"/>
    <property type="evidence" value="ECO:0007669"/>
    <property type="project" value="UniProtKB-KW"/>
</dbReference>
<keyword evidence="6" id="KW-0677">Repeat</keyword>